<keyword evidence="2" id="KW-1185">Reference proteome</keyword>
<evidence type="ECO:0000313" key="2">
    <source>
        <dbReference type="Proteomes" id="UP001196509"/>
    </source>
</evidence>
<dbReference type="AlphaFoldDB" id="A0AAE2ZT85"/>
<dbReference type="PIRSF" id="PIRSF032064">
    <property type="entry name" value="UCP032064"/>
    <property type="match status" value="1"/>
</dbReference>
<name>A0AAE2ZT85_9HYPH</name>
<dbReference type="RefSeq" id="WP_220230840.1">
    <property type="nucleotide sequence ID" value="NZ_JAICBX010000005.1"/>
</dbReference>
<proteinExistence type="predicted"/>
<dbReference type="InterPro" id="IPR007922">
    <property type="entry name" value="DciA-like"/>
</dbReference>
<dbReference type="Pfam" id="PF05258">
    <property type="entry name" value="DciA"/>
    <property type="match status" value="1"/>
</dbReference>
<dbReference type="InterPro" id="IPR010593">
    <property type="entry name" value="DUF1159"/>
</dbReference>
<gene>
    <name evidence="1" type="ORF">K1W69_23210</name>
</gene>
<dbReference type="EMBL" id="JAICBX010000005">
    <property type="protein sequence ID" value="MBW8640123.1"/>
    <property type="molecule type" value="Genomic_DNA"/>
</dbReference>
<comment type="caution">
    <text evidence="1">The sequence shown here is derived from an EMBL/GenBank/DDBJ whole genome shotgun (WGS) entry which is preliminary data.</text>
</comment>
<sequence>MVKNAGTKQISEIANALIDPVLAKRAGINTMLLGMWDEVVGPDYVDCTRPEAIKWPRRSGPDEQFVPGVLTIACEGARALFLAHETDQLIQRLNAVFGFPAVDRVKIVQKPVSAQPRRAARVRPMAPEQQGRLDRMLEQIEDDRLRQALDRLGKAVMTQPDAPRR</sequence>
<reference evidence="1" key="1">
    <citation type="submission" date="2021-08" db="EMBL/GenBank/DDBJ databases">
        <title>Hoeflea bacterium WL0058 sp. nov., isolated from the sediment.</title>
        <authorList>
            <person name="Wang L."/>
            <person name="Zhang D."/>
        </authorList>
    </citation>
    <scope>NUCLEOTIDE SEQUENCE</scope>
    <source>
        <strain evidence="1">WL0058</strain>
    </source>
</reference>
<accession>A0AAE2ZT85</accession>
<protein>
    <submittedName>
        <fullName evidence="1">DciA family protein</fullName>
    </submittedName>
</protein>
<organism evidence="1 2">
    <name type="scientific">Flavimaribacter sediminis</name>
    <dbReference type="NCBI Taxonomy" id="2865987"/>
    <lineage>
        <taxon>Bacteria</taxon>
        <taxon>Pseudomonadati</taxon>
        <taxon>Pseudomonadota</taxon>
        <taxon>Alphaproteobacteria</taxon>
        <taxon>Hyphomicrobiales</taxon>
        <taxon>Rhizobiaceae</taxon>
        <taxon>Flavimaribacter</taxon>
    </lineage>
</organism>
<evidence type="ECO:0000313" key="1">
    <source>
        <dbReference type="EMBL" id="MBW8640123.1"/>
    </source>
</evidence>
<dbReference type="Proteomes" id="UP001196509">
    <property type="component" value="Unassembled WGS sequence"/>
</dbReference>